<feature type="region of interest" description="Disordered" evidence="1">
    <location>
        <begin position="106"/>
        <end position="131"/>
    </location>
</feature>
<evidence type="ECO:0000313" key="3">
    <source>
        <dbReference type="Proteomes" id="UP001515480"/>
    </source>
</evidence>
<dbReference type="AlphaFoldDB" id="A0AB34IZM7"/>
<protein>
    <submittedName>
        <fullName evidence="2">Uncharacterized protein</fullName>
    </submittedName>
</protein>
<dbReference type="Proteomes" id="UP001515480">
    <property type="component" value="Unassembled WGS sequence"/>
</dbReference>
<feature type="region of interest" description="Disordered" evidence="1">
    <location>
        <begin position="220"/>
        <end position="245"/>
    </location>
</feature>
<proteinExistence type="predicted"/>
<sequence length="293" mass="30098">MTPPPTAAQQLPSPAVGVVVPGARRHVFTPNAAVPAAQGTPTFGVKRQRSQCPPSEVEGGDFLAHAAVVMSLPGRAPALNPPPTAAQQQPSPAVARRHVLTPNAGVAAAQGTPPFGVKRERSQFPPSQVEGGDFAAHATVATSVIGGGRAPPMTPPPTAAQQQPSPVVARRHVLTPNAAVPAAQGTPTFGVKRQRRQFPPSQVEGGDFAAHATAAASVLGRAPPMTPPPTAAQQQPSAAVGRRHPMSTFRSGGWWLHGACNDGHERSWKGTCHDATSDSSAAAALYSPSYAYT</sequence>
<organism evidence="2 3">
    <name type="scientific">Prymnesium parvum</name>
    <name type="common">Toxic golden alga</name>
    <dbReference type="NCBI Taxonomy" id="97485"/>
    <lineage>
        <taxon>Eukaryota</taxon>
        <taxon>Haptista</taxon>
        <taxon>Haptophyta</taxon>
        <taxon>Prymnesiophyceae</taxon>
        <taxon>Prymnesiales</taxon>
        <taxon>Prymnesiaceae</taxon>
        <taxon>Prymnesium</taxon>
    </lineage>
</organism>
<feature type="region of interest" description="Disordered" evidence="1">
    <location>
        <begin position="181"/>
        <end position="205"/>
    </location>
</feature>
<reference evidence="2 3" key="1">
    <citation type="journal article" date="2024" name="Science">
        <title>Giant polyketide synthase enzymes in the biosynthesis of giant marine polyether toxins.</title>
        <authorList>
            <person name="Fallon T.R."/>
            <person name="Shende V.V."/>
            <person name="Wierzbicki I.H."/>
            <person name="Pendleton A.L."/>
            <person name="Watervoot N.F."/>
            <person name="Auber R.P."/>
            <person name="Gonzalez D.J."/>
            <person name="Wisecaver J.H."/>
            <person name="Moore B.S."/>
        </authorList>
    </citation>
    <scope>NUCLEOTIDE SEQUENCE [LARGE SCALE GENOMIC DNA]</scope>
    <source>
        <strain evidence="2 3">12B1</strain>
    </source>
</reference>
<comment type="caution">
    <text evidence="2">The sequence shown here is derived from an EMBL/GenBank/DDBJ whole genome shotgun (WGS) entry which is preliminary data.</text>
</comment>
<name>A0AB34IZM7_PRYPA</name>
<dbReference type="EMBL" id="JBGBPQ010000016">
    <property type="protein sequence ID" value="KAL1508473.1"/>
    <property type="molecule type" value="Genomic_DNA"/>
</dbReference>
<accession>A0AB34IZM7</accession>
<evidence type="ECO:0000313" key="2">
    <source>
        <dbReference type="EMBL" id="KAL1508473.1"/>
    </source>
</evidence>
<keyword evidence="3" id="KW-1185">Reference proteome</keyword>
<gene>
    <name evidence="2" type="ORF">AB1Y20_004574</name>
</gene>
<evidence type="ECO:0000256" key="1">
    <source>
        <dbReference type="SAM" id="MobiDB-lite"/>
    </source>
</evidence>